<protein>
    <submittedName>
        <fullName evidence="2">Uncharacterized protein</fullName>
    </submittedName>
</protein>
<dbReference type="EMBL" id="OC319684">
    <property type="protein sequence ID" value="CAD7406044.1"/>
    <property type="molecule type" value="Genomic_DNA"/>
</dbReference>
<evidence type="ECO:0000256" key="1">
    <source>
        <dbReference type="SAM" id="MobiDB-lite"/>
    </source>
</evidence>
<proteinExistence type="predicted"/>
<accession>A0A7R9H333</accession>
<organism evidence="2">
    <name type="scientific">Timema cristinae</name>
    <name type="common">Walking stick</name>
    <dbReference type="NCBI Taxonomy" id="61476"/>
    <lineage>
        <taxon>Eukaryota</taxon>
        <taxon>Metazoa</taxon>
        <taxon>Ecdysozoa</taxon>
        <taxon>Arthropoda</taxon>
        <taxon>Hexapoda</taxon>
        <taxon>Insecta</taxon>
        <taxon>Pterygota</taxon>
        <taxon>Neoptera</taxon>
        <taxon>Polyneoptera</taxon>
        <taxon>Phasmatodea</taxon>
        <taxon>Timematodea</taxon>
        <taxon>Timematoidea</taxon>
        <taxon>Timematidae</taxon>
        <taxon>Timema</taxon>
    </lineage>
</organism>
<dbReference type="AlphaFoldDB" id="A0A7R9H333"/>
<evidence type="ECO:0000313" key="2">
    <source>
        <dbReference type="EMBL" id="CAD7406044.1"/>
    </source>
</evidence>
<gene>
    <name evidence="2" type="ORF">TCEB3V08_LOCUS8308</name>
</gene>
<reference evidence="2" key="1">
    <citation type="submission" date="2020-11" db="EMBL/GenBank/DDBJ databases">
        <authorList>
            <person name="Tran Van P."/>
        </authorList>
    </citation>
    <scope>NUCLEOTIDE SEQUENCE</scope>
</reference>
<name>A0A7R9H333_TIMCR</name>
<sequence>MEEPPHKPPGAHFIRVHDTEQPPGLRGPKALIQGLKDYSRAMSIVCEAKQDIISYFKQAAKQTLLYSQFVSAASCHDGAGPEPHGARVGPSLPLASPPAQLTTPQAWTPAIGTVGTGLLPLTRYVYEVIGLQGPSTAVHEVSSDKVYKVRRLLCMKSLLTRYVWEVIG</sequence>
<feature type="region of interest" description="Disordered" evidence="1">
    <location>
        <begin position="1"/>
        <end position="26"/>
    </location>
</feature>